<evidence type="ECO:0008006" key="3">
    <source>
        <dbReference type="Google" id="ProtNLM"/>
    </source>
</evidence>
<dbReference type="AlphaFoldDB" id="A0A2P8EEX9"/>
<protein>
    <recommendedName>
        <fullName evidence="3">DNA polymerase III psi subunit</fullName>
    </recommendedName>
</protein>
<dbReference type="EMBL" id="PYGF01000001">
    <property type="protein sequence ID" value="PSL08013.1"/>
    <property type="molecule type" value="Genomic_DNA"/>
</dbReference>
<dbReference type="Proteomes" id="UP000240708">
    <property type="component" value="Unassembled WGS sequence"/>
</dbReference>
<name>A0A2P8EEX9_9BACT</name>
<comment type="caution">
    <text evidence="1">The sequence shown here is derived from an EMBL/GenBank/DDBJ whole genome shotgun (WGS) entry which is preliminary data.</text>
</comment>
<evidence type="ECO:0000313" key="1">
    <source>
        <dbReference type="EMBL" id="PSL08013.1"/>
    </source>
</evidence>
<organism evidence="1 2">
    <name type="scientific">Cecembia rubra</name>
    <dbReference type="NCBI Taxonomy" id="1485585"/>
    <lineage>
        <taxon>Bacteria</taxon>
        <taxon>Pseudomonadati</taxon>
        <taxon>Bacteroidota</taxon>
        <taxon>Cytophagia</taxon>
        <taxon>Cytophagales</taxon>
        <taxon>Cyclobacteriaceae</taxon>
        <taxon>Cecembia</taxon>
    </lineage>
</organism>
<evidence type="ECO:0000313" key="2">
    <source>
        <dbReference type="Proteomes" id="UP000240708"/>
    </source>
</evidence>
<sequence length="185" mass="21282">MENHSIHDMGLFLDLELFLLPEERKLMFQNNGMQEYSLDNKTENLNEFQEREEIEESIPLEFEGGFEKGVLIVYEGQTLSQELSDLLFKILNAVGCSLKDIALLSNDQLGSTGLEVIQSLGPEKVIVFGNLKHELMGYKRKNYEIQMLEGVEYLFADDLDAINENKNLKISLWTQLQTLFNISKK</sequence>
<accession>A0A2P8EEX9</accession>
<reference evidence="1 2" key="1">
    <citation type="submission" date="2018-03" db="EMBL/GenBank/DDBJ databases">
        <title>Genomic Encyclopedia of Archaeal and Bacterial Type Strains, Phase II (KMG-II): from individual species to whole genera.</title>
        <authorList>
            <person name="Goeker M."/>
        </authorList>
    </citation>
    <scope>NUCLEOTIDE SEQUENCE [LARGE SCALE GENOMIC DNA]</scope>
    <source>
        <strain evidence="1 2">DSM 28057</strain>
    </source>
</reference>
<dbReference type="RefSeq" id="WP_146140066.1">
    <property type="nucleotide sequence ID" value="NZ_PYGF01000001.1"/>
</dbReference>
<keyword evidence="2" id="KW-1185">Reference proteome</keyword>
<dbReference type="OrthoDB" id="824384at2"/>
<proteinExistence type="predicted"/>
<gene>
    <name evidence="1" type="ORF">CLV48_101955</name>
</gene>